<accession>A0ACC3BJU2</accession>
<keyword evidence="2" id="KW-1185">Reference proteome</keyword>
<gene>
    <name evidence="1" type="ORF">I4F81_000835</name>
</gene>
<comment type="caution">
    <text evidence="1">The sequence shown here is derived from an EMBL/GenBank/DDBJ whole genome shotgun (WGS) entry which is preliminary data.</text>
</comment>
<proteinExistence type="predicted"/>
<name>A0ACC3BJU2_PYRYE</name>
<evidence type="ECO:0000313" key="1">
    <source>
        <dbReference type="EMBL" id="KAK1858224.1"/>
    </source>
</evidence>
<evidence type="ECO:0000313" key="2">
    <source>
        <dbReference type="Proteomes" id="UP000798662"/>
    </source>
</evidence>
<dbReference type="EMBL" id="CM020618">
    <property type="protein sequence ID" value="KAK1858224.1"/>
    <property type="molecule type" value="Genomic_DNA"/>
</dbReference>
<reference evidence="1" key="1">
    <citation type="submission" date="2019-11" db="EMBL/GenBank/DDBJ databases">
        <title>Nori genome reveals adaptations in red seaweeds to the harsh intertidal environment.</title>
        <authorList>
            <person name="Wang D."/>
            <person name="Mao Y."/>
        </authorList>
    </citation>
    <scope>NUCLEOTIDE SEQUENCE</scope>
    <source>
        <tissue evidence="1">Gametophyte</tissue>
    </source>
</reference>
<protein>
    <submittedName>
        <fullName evidence="1">Uncharacterized protein</fullName>
    </submittedName>
</protein>
<sequence length="74" mass="7767">MAGHNRVSLTSHQTAVIKEMASKGNSNGAIAAALDVKKSTVAHVAKKVRSGAGAPARENRDRPQKQGRPLSGFF</sequence>
<organism evidence="1 2">
    <name type="scientific">Pyropia yezoensis</name>
    <name type="common">Susabi-nori</name>
    <name type="synonym">Porphyra yezoensis</name>
    <dbReference type="NCBI Taxonomy" id="2788"/>
    <lineage>
        <taxon>Eukaryota</taxon>
        <taxon>Rhodophyta</taxon>
        <taxon>Bangiophyceae</taxon>
        <taxon>Bangiales</taxon>
        <taxon>Bangiaceae</taxon>
        <taxon>Pyropia</taxon>
    </lineage>
</organism>
<dbReference type="Proteomes" id="UP000798662">
    <property type="component" value="Chromosome 1"/>
</dbReference>